<organism evidence="1">
    <name type="scientific">marine sediment metagenome</name>
    <dbReference type="NCBI Taxonomy" id="412755"/>
    <lineage>
        <taxon>unclassified sequences</taxon>
        <taxon>metagenomes</taxon>
        <taxon>ecological metagenomes</taxon>
    </lineage>
</organism>
<accession>X1T4A6</accession>
<evidence type="ECO:0000313" key="1">
    <source>
        <dbReference type="EMBL" id="GAI82440.1"/>
    </source>
</evidence>
<gene>
    <name evidence="1" type="ORF">S12H4_19243</name>
</gene>
<reference evidence="1" key="1">
    <citation type="journal article" date="2014" name="Front. Microbiol.">
        <title>High frequency of phylogenetically diverse reductive dehalogenase-homologous genes in deep subseafloor sedimentary metagenomes.</title>
        <authorList>
            <person name="Kawai M."/>
            <person name="Futagami T."/>
            <person name="Toyoda A."/>
            <person name="Takaki Y."/>
            <person name="Nishi S."/>
            <person name="Hori S."/>
            <person name="Arai W."/>
            <person name="Tsubouchi T."/>
            <person name="Morono Y."/>
            <person name="Uchiyama I."/>
            <person name="Ito T."/>
            <person name="Fujiyama A."/>
            <person name="Inagaki F."/>
            <person name="Takami H."/>
        </authorList>
    </citation>
    <scope>NUCLEOTIDE SEQUENCE</scope>
    <source>
        <strain evidence="1">Expedition CK06-06</strain>
    </source>
</reference>
<protein>
    <submittedName>
        <fullName evidence="1">Uncharacterized protein</fullName>
    </submittedName>
</protein>
<comment type="caution">
    <text evidence="1">The sequence shown here is derived from an EMBL/GenBank/DDBJ whole genome shotgun (WGS) entry which is preliminary data.</text>
</comment>
<dbReference type="AlphaFoldDB" id="X1T4A6"/>
<name>X1T4A6_9ZZZZ</name>
<proteinExistence type="predicted"/>
<feature type="non-terminal residue" evidence="1">
    <location>
        <position position="63"/>
    </location>
</feature>
<dbReference type="EMBL" id="BARW01009597">
    <property type="protein sequence ID" value="GAI82440.1"/>
    <property type="molecule type" value="Genomic_DNA"/>
</dbReference>
<sequence length="63" mass="6951">MTAKTVRTATIERSCPICHTNYPTPKKQPAPTCGNPNCIRSAREQGKPFTAQVAKITEKPKRP</sequence>